<name>T1BPR6_9ZZZZ</name>
<dbReference type="EMBL" id="AUZY01001459">
    <property type="protein sequence ID" value="EQD74816.1"/>
    <property type="molecule type" value="Genomic_DNA"/>
</dbReference>
<dbReference type="PANTHER" id="PTHR21660">
    <property type="entry name" value="THIOESTERASE SUPERFAMILY MEMBER-RELATED"/>
    <property type="match status" value="1"/>
</dbReference>
<keyword evidence="2" id="KW-0378">Hydrolase</keyword>
<dbReference type="AlphaFoldDB" id="T1BPR6"/>
<dbReference type="InterPro" id="IPR006683">
    <property type="entry name" value="Thioestr_dom"/>
</dbReference>
<dbReference type="PANTHER" id="PTHR21660:SF1">
    <property type="entry name" value="ACYL-COENZYME A THIOESTERASE 13"/>
    <property type="match status" value="1"/>
</dbReference>
<dbReference type="Pfam" id="PF03061">
    <property type="entry name" value="4HBT"/>
    <property type="match status" value="1"/>
</dbReference>
<evidence type="ECO:0000256" key="2">
    <source>
        <dbReference type="ARBA" id="ARBA00022801"/>
    </source>
</evidence>
<reference evidence="5" key="1">
    <citation type="submission" date="2013-08" db="EMBL/GenBank/DDBJ databases">
        <authorList>
            <person name="Mendez C."/>
            <person name="Richter M."/>
            <person name="Ferrer M."/>
            <person name="Sanchez J."/>
        </authorList>
    </citation>
    <scope>NUCLEOTIDE SEQUENCE</scope>
</reference>
<feature type="region of interest" description="Disordered" evidence="3">
    <location>
        <begin position="134"/>
        <end position="202"/>
    </location>
</feature>
<organism evidence="5">
    <name type="scientific">mine drainage metagenome</name>
    <dbReference type="NCBI Taxonomy" id="410659"/>
    <lineage>
        <taxon>unclassified sequences</taxon>
        <taxon>metagenomes</taxon>
        <taxon>ecological metagenomes</taxon>
    </lineage>
</organism>
<dbReference type="GO" id="GO:0047617">
    <property type="term" value="F:fatty acyl-CoA hydrolase activity"/>
    <property type="evidence" value="ECO:0007669"/>
    <property type="project" value="InterPro"/>
</dbReference>
<feature type="compositionally biased region" description="Low complexity" evidence="3">
    <location>
        <begin position="156"/>
        <end position="167"/>
    </location>
</feature>
<comment type="caution">
    <text evidence="5">The sequence shown here is derived from an EMBL/GenBank/DDBJ whole genome shotgun (WGS) entry which is preliminary data.</text>
</comment>
<dbReference type="InterPro" id="IPR039298">
    <property type="entry name" value="ACOT13"/>
</dbReference>
<feature type="domain" description="Thioesterase" evidence="4">
    <location>
        <begin position="41"/>
        <end position="115"/>
    </location>
</feature>
<gene>
    <name evidence="5" type="ORF">B1B_02458</name>
</gene>
<evidence type="ECO:0000259" key="4">
    <source>
        <dbReference type="Pfam" id="PF03061"/>
    </source>
</evidence>
<reference evidence="5" key="2">
    <citation type="journal article" date="2014" name="ISME J.">
        <title>Microbial stratification in low pH oxic and suboxic macroscopic growths along an acid mine drainage.</title>
        <authorList>
            <person name="Mendez-Garcia C."/>
            <person name="Mesa V."/>
            <person name="Sprenger R.R."/>
            <person name="Richter M."/>
            <person name="Diez M.S."/>
            <person name="Solano J."/>
            <person name="Bargiela R."/>
            <person name="Golyshina O.V."/>
            <person name="Manteca A."/>
            <person name="Ramos J.L."/>
            <person name="Gallego J.R."/>
            <person name="Llorente I."/>
            <person name="Martins Dos Santos V.A."/>
            <person name="Jensen O.N."/>
            <person name="Pelaez A.I."/>
            <person name="Sanchez J."/>
            <person name="Ferrer M."/>
        </authorList>
    </citation>
    <scope>NUCLEOTIDE SEQUENCE</scope>
</reference>
<comment type="similarity">
    <text evidence="1">Belongs to the thioesterase PaaI family.</text>
</comment>
<feature type="non-terminal residue" evidence="5">
    <location>
        <position position="202"/>
    </location>
</feature>
<dbReference type="InterPro" id="IPR029069">
    <property type="entry name" value="HotDog_dom_sf"/>
</dbReference>
<protein>
    <submittedName>
        <fullName evidence="5">Phenylacetic acid degradation-related protein</fullName>
    </submittedName>
</protein>
<dbReference type="InterPro" id="IPR003736">
    <property type="entry name" value="PAAI_dom"/>
</dbReference>
<evidence type="ECO:0000313" key="5">
    <source>
        <dbReference type="EMBL" id="EQD74816.1"/>
    </source>
</evidence>
<evidence type="ECO:0000256" key="1">
    <source>
        <dbReference type="ARBA" id="ARBA00008324"/>
    </source>
</evidence>
<evidence type="ECO:0000256" key="3">
    <source>
        <dbReference type="SAM" id="MobiDB-lite"/>
    </source>
</evidence>
<dbReference type="Gene3D" id="3.10.129.10">
    <property type="entry name" value="Hotdog Thioesterase"/>
    <property type="match status" value="1"/>
</dbReference>
<proteinExistence type="inferred from homology"/>
<accession>T1BPR6</accession>
<sequence>MAQLIGFHSSIGFRLDTHRSREGIITVSGRIEHHHLNLNRVVHGGVYCTLLDTALGAAVLQTLASDEITATTSLYVDFLRPARLGQVLTSQGTVTRRGRHIAFADGRIHDEEGRLLGSGRGTWYIWKKTEIPPSPPATVARTRRPPPRDGADEISPAPAALPGAPGPVDARPGGSADLPRHRGVLRLRDLPLRDPRDTVERW</sequence>
<dbReference type="NCBIfam" id="TIGR00369">
    <property type="entry name" value="unchar_dom_1"/>
    <property type="match status" value="1"/>
</dbReference>
<dbReference type="CDD" id="cd03443">
    <property type="entry name" value="PaaI_thioesterase"/>
    <property type="match status" value="1"/>
</dbReference>
<feature type="compositionally biased region" description="Basic and acidic residues" evidence="3">
    <location>
        <begin position="186"/>
        <end position="202"/>
    </location>
</feature>
<dbReference type="SUPFAM" id="SSF54637">
    <property type="entry name" value="Thioesterase/thiol ester dehydrase-isomerase"/>
    <property type="match status" value="1"/>
</dbReference>